<feature type="compositionally biased region" description="Basic residues" evidence="1">
    <location>
        <begin position="8"/>
        <end position="18"/>
    </location>
</feature>
<keyword evidence="3" id="KW-1185">Reference proteome</keyword>
<feature type="region of interest" description="Disordered" evidence="1">
    <location>
        <begin position="37"/>
        <end position="154"/>
    </location>
</feature>
<dbReference type="CTD" id="266553"/>
<feature type="compositionally biased region" description="Polar residues" evidence="1">
    <location>
        <begin position="42"/>
        <end position="53"/>
    </location>
</feature>
<reference evidence="4" key="1">
    <citation type="submission" date="2025-08" db="UniProtKB">
        <authorList>
            <consortium name="RefSeq"/>
        </authorList>
    </citation>
    <scope>IDENTIFICATION</scope>
</reference>
<keyword evidence="2" id="KW-1133">Transmembrane helix</keyword>
<feature type="region of interest" description="Disordered" evidence="1">
    <location>
        <begin position="1"/>
        <end position="20"/>
    </location>
</feature>
<feature type="transmembrane region" description="Helical" evidence="2">
    <location>
        <begin position="664"/>
        <end position="686"/>
    </location>
</feature>
<keyword evidence="2" id="KW-0812">Transmembrane</keyword>
<sequence>MDREKFRQKAVKQTKQKKSTSAEFLMVKEYMEATEGAENPGFNMSSPELSAHQTPKEKVMRHDMLDHTLATHQQKSKLPASAGPKGNEYSRNYFDPLTEEEINSRQCRMEVSRQDGRSKEETLDQESHRRSTESLDTCKEDEGDALGHTEDSERQAQRGAILLAGSSSGQDLEFERKGLSQNIPMSCLKKEKAFKKAPSQLCTADGNPYTKASDTGQCSFPEKTKESGRTEGTCWKGEQPQLPSLQIQIRCIRGLKDKAPQGSYLLRVSLLSQLGSCASQECQTEQLKTRTCPVLHGGNFYDVGLYFHESLSVVLPQRKDVKPGLSFLFELFLLHGTYAYNDLIMGWAVFPVCDNNFHIVEGKFKCPLLRGPYDQKLDSFRKIENLICQDLDQWLCNLYFKVIKTPLHLDDQKNPESRRQLSPERPVCLMVEAENTEFDLDNTAGPSKKEPPGNVHAVMGGAIHSSQGNISNKTDSCLRGCDLCLFKESHDLHAMGNSSAVKERSTAWRPEDPEDYLGDMSYLEELEKYQFSVCSPSGVDGCGSGRLSKHLHFALMALFSELELAQWQSQSFWYILLMMASLWFVRLYLHYLGQWLFLWVLSTPVTKFQFHSYTVELCYLTSSLHVGEELAVIVLGPLALNTITFPLLLIRWGCQLLFSSCPDALSKLIITMGLWTVLDPLAVFLVDAFLGRLAHNGETPIADAAKLYWMFLRTKQPAVLGALITLVVYTLLFVISSLILYLYCLRLCNDSWVLDAFQRIHSEEGKFFIPHDLEISNQELSHIVKRSEQWRGIHGERRKVAVHDYICQSHDTESKVSSGDPHHQDESFESAVGPRGVTSHISVHTVYPNGLQELYRHFLRLPDGAIIEVFGDIGTLRFVPSEVITPIEEHIREMDTVQREIFASLQEKEVSVSIKGDH</sequence>
<dbReference type="RefSeq" id="XP_021036609.1">
    <property type="nucleotide sequence ID" value="XM_021180950.1"/>
</dbReference>
<feature type="transmembrane region" description="Helical" evidence="2">
    <location>
        <begin position="572"/>
        <end position="591"/>
    </location>
</feature>
<evidence type="ECO:0000256" key="2">
    <source>
        <dbReference type="SAM" id="Phobius"/>
    </source>
</evidence>
<feature type="transmembrane region" description="Helical" evidence="2">
    <location>
        <begin position="630"/>
        <end position="652"/>
    </location>
</feature>
<evidence type="ECO:0000313" key="3">
    <source>
        <dbReference type="Proteomes" id="UP000515126"/>
    </source>
</evidence>
<dbReference type="Pfam" id="PF15680">
    <property type="entry name" value="OFCC1"/>
    <property type="match status" value="1"/>
</dbReference>
<dbReference type="Proteomes" id="UP000515126">
    <property type="component" value="Chromosome 13"/>
</dbReference>
<dbReference type="PANTHER" id="PTHR33862">
    <property type="entry name" value="OROFACIAL CLEFT 1 CANDIDATE GENE 1 PROTEIN"/>
    <property type="match status" value="1"/>
</dbReference>
<dbReference type="AlphaFoldDB" id="A0A6P5R3M8"/>
<feature type="compositionally biased region" description="Basic and acidic residues" evidence="1">
    <location>
        <begin position="54"/>
        <end position="66"/>
    </location>
</feature>
<proteinExistence type="predicted"/>
<feature type="transmembrane region" description="Helical" evidence="2">
    <location>
        <begin position="718"/>
        <end position="743"/>
    </location>
</feature>
<accession>A0A6P5R3M8</accession>
<evidence type="ECO:0000256" key="1">
    <source>
        <dbReference type="SAM" id="MobiDB-lite"/>
    </source>
</evidence>
<evidence type="ECO:0000313" key="4">
    <source>
        <dbReference type="RefSeq" id="XP_021036609.1"/>
    </source>
</evidence>
<keyword evidence="2" id="KW-0472">Membrane</keyword>
<feature type="compositionally biased region" description="Basic and acidic residues" evidence="1">
    <location>
        <begin position="107"/>
        <end position="154"/>
    </location>
</feature>
<dbReference type="GeneID" id="110308510"/>
<gene>
    <name evidence="4" type="primary">Ofcc1</name>
</gene>
<name>A0A6P5R3M8_MUSCR</name>
<organism evidence="3 4">
    <name type="scientific">Mus caroli</name>
    <name type="common">Ryukyu mouse</name>
    <name type="synonym">Ricefield mouse</name>
    <dbReference type="NCBI Taxonomy" id="10089"/>
    <lineage>
        <taxon>Eukaryota</taxon>
        <taxon>Metazoa</taxon>
        <taxon>Chordata</taxon>
        <taxon>Craniata</taxon>
        <taxon>Vertebrata</taxon>
        <taxon>Euteleostomi</taxon>
        <taxon>Mammalia</taxon>
        <taxon>Eutheria</taxon>
        <taxon>Euarchontoglires</taxon>
        <taxon>Glires</taxon>
        <taxon>Rodentia</taxon>
        <taxon>Myomorpha</taxon>
        <taxon>Muroidea</taxon>
        <taxon>Muridae</taxon>
        <taxon>Murinae</taxon>
        <taxon>Mus</taxon>
        <taxon>Mus</taxon>
    </lineage>
</organism>
<dbReference type="InterPro" id="IPR031390">
    <property type="entry name" value="OFCC1"/>
</dbReference>
<dbReference type="KEGG" id="mcal:110308510"/>
<dbReference type="PANTHER" id="PTHR33862:SF3">
    <property type="entry name" value="OROFACIAL CLEFT 1 CANDIDATE GENE 1 PROTEIN"/>
    <property type="match status" value="1"/>
</dbReference>
<protein>
    <submittedName>
        <fullName evidence="4">Orofacial cleft 1 candidate gene 1 protein</fullName>
    </submittedName>
</protein>